<dbReference type="HOGENOM" id="CLU_2134205_0_0_1"/>
<dbReference type="AlphaFoldDB" id="F8MY49"/>
<organism evidence="1 2">
    <name type="scientific">Neurospora tetrasperma (strain FGSC 2508 / ATCC MYA-4615 / P0657)</name>
    <dbReference type="NCBI Taxonomy" id="510951"/>
    <lineage>
        <taxon>Eukaryota</taxon>
        <taxon>Fungi</taxon>
        <taxon>Dikarya</taxon>
        <taxon>Ascomycota</taxon>
        <taxon>Pezizomycotina</taxon>
        <taxon>Sordariomycetes</taxon>
        <taxon>Sordariomycetidae</taxon>
        <taxon>Sordariales</taxon>
        <taxon>Sordariaceae</taxon>
        <taxon>Neurospora</taxon>
    </lineage>
</organism>
<dbReference type="EMBL" id="GL891382">
    <property type="protein sequence ID" value="EGO51531.1"/>
    <property type="molecule type" value="Genomic_DNA"/>
</dbReference>
<reference evidence="2" key="1">
    <citation type="journal article" date="2011" name="Genetics">
        <title>Massive changes in genome architecture accompany the transition to self-fertility in the filamentous fungus Neurospora tetrasperma.</title>
        <authorList>
            <person name="Ellison C.E."/>
            <person name="Stajich J.E."/>
            <person name="Jacobson D.J."/>
            <person name="Natvig D.O."/>
            <person name="Lapidus A."/>
            <person name="Foster B."/>
            <person name="Aerts A."/>
            <person name="Riley R."/>
            <person name="Lindquist E.A."/>
            <person name="Grigoriev I.V."/>
            <person name="Taylor J.W."/>
        </authorList>
    </citation>
    <scope>NUCLEOTIDE SEQUENCE [LARGE SCALE GENOMIC DNA]</scope>
    <source>
        <strain evidence="2">FGSC 2508 / P0657</strain>
    </source>
</reference>
<name>F8MY49_NEUT8</name>
<dbReference type="Proteomes" id="UP000008065">
    <property type="component" value="Unassembled WGS sequence"/>
</dbReference>
<keyword evidence="2" id="KW-1185">Reference proteome</keyword>
<evidence type="ECO:0000313" key="2">
    <source>
        <dbReference type="Proteomes" id="UP000008065"/>
    </source>
</evidence>
<dbReference type="KEGG" id="nte:NEUTE1DRAFT141471"/>
<dbReference type="VEuPathDB" id="FungiDB:NEUTE1DRAFT_141471"/>
<dbReference type="RefSeq" id="XP_009855169.1">
    <property type="nucleotide sequence ID" value="XM_009856867.1"/>
</dbReference>
<sequence>MSKFNPLEHLIKALETVTATANEPDIAPAPTPAARYVAGGPTFIEVAVPCATQQQLLTGFTFTGALRAPADPVRTQRALNKTPCPSRPLEDFEAAPSMTECGLECHFSVGQRN</sequence>
<gene>
    <name evidence="1" type="ORF">NEUTE1DRAFT_141471</name>
</gene>
<accession>F8MY49</accession>
<protein>
    <submittedName>
        <fullName evidence="1">Uncharacterized protein</fullName>
    </submittedName>
</protein>
<evidence type="ECO:0000313" key="1">
    <source>
        <dbReference type="EMBL" id="EGO51531.1"/>
    </source>
</evidence>
<proteinExistence type="predicted"/>
<dbReference type="GeneID" id="20826241"/>